<feature type="signal peptide" evidence="2">
    <location>
        <begin position="1"/>
        <end position="18"/>
    </location>
</feature>
<dbReference type="PANTHER" id="PTHR30203">
    <property type="entry name" value="OUTER MEMBRANE CATION EFFLUX PROTEIN"/>
    <property type="match status" value="1"/>
</dbReference>
<dbReference type="HOGENOM" id="CLU_012817_13_0_6"/>
<dbReference type="GO" id="GO:0009279">
    <property type="term" value="C:cell outer membrane"/>
    <property type="evidence" value="ECO:0007669"/>
    <property type="project" value="UniProtKB-SubCell"/>
</dbReference>
<dbReference type="GO" id="GO:0015562">
    <property type="term" value="F:efflux transmembrane transporter activity"/>
    <property type="evidence" value="ECO:0007669"/>
    <property type="project" value="InterPro"/>
</dbReference>
<keyword evidence="2" id="KW-0564">Palmitate</keyword>
<protein>
    <submittedName>
        <fullName evidence="5">RND efflux system, outer membrane lipoprotein, NodT family</fullName>
    </submittedName>
</protein>
<dbReference type="KEGG" id="mmt:Metme_0165"/>
<dbReference type="RefSeq" id="WP_013816887.1">
    <property type="nucleotide sequence ID" value="NC_015572.1"/>
</dbReference>
<keyword evidence="2" id="KW-1134">Transmembrane beta strand</keyword>
<reference evidence="5 6" key="1">
    <citation type="journal article" date="2011" name="J. Bacteriol.">
        <title>Complete Genome Sequence of the Aerobic Marine Methanotroph Methylomonas methanica MC09.</title>
        <authorList>
            <person name="Boden R."/>
            <person name="Cunliffe M."/>
            <person name="Scanlan J."/>
            <person name="Moussard H."/>
            <person name="Kits K.D."/>
            <person name="Klotz M.G."/>
            <person name="Jetten M.S."/>
            <person name="Vuilleumier S."/>
            <person name="Han J."/>
            <person name="Peters L."/>
            <person name="Mikhailova N."/>
            <person name="Teshima H."/>
            <person name="Tapia R."/>
            <person name="Kyrpides N."/>
            <person name="Ivanova N."/>
            <person name="Pagani I."/>
            <person name="Cheng J.F."/>
            <person name="Goodwin L."/>
            <person name="Han C."/>
            <person name="Hauser L."/>
            <person name="Land M.L."/>
            <person name="Lapidus A."/>
            <person name="Lucas S."/>
            <person name="Pitluck S."/>
            <person name="Woyke T."/>
            <person name="Stein L."/>
            <person name="Murrell J.C."/>
        </authorList>
    </citation>
    <scope>NUCLEOTIDE SEQUENCE [LARGE SCALE GENOMIC DNA]</scope>
    <source>
        <strain evidence="5 6">MC09</strain>
    </source>
</reference>
<dbReference type="OrthoDB" id="9770517at2"/>
<dbReference type="InterPro" id="IPR003423">
    <property type="entry name" value="OMP_efflux"/>
</dbReference>
<dbReference type="Gene3D" id="1.20.1600.10">
    <property type="entry name" value="Outer membrane efflux proteins (OEP)"/>
    <property type="match status" value="1"/>
</dbReference>
<organism evidence="5 6">
    <name type="scientific">Methylomonas methanica (strain DSM 25384 / MC09)</name>
    <dbReference type="NCBI Taxonomy" id="857087"/>
    <lineage>
        <taxon>Bacteria</taxon>
        <taxon>Pseudomonadati</taxon>
        <taxon>Pseudomonadota</taxon>
        <taxon>Gammaproteobacteria</taxon>
        <taxon>Methylococcales</taxon>
        <taxon>Methylococcaceae</taxon>
        <taxon>Methylomonas</taxon>
    </lineage>
</organism>
<evidence type="ECO:0000313" key="5">
    <source>
        <dbReference type="EMBL" id="AEF98614.1"/>
    </source>
</evidence>
<sequence>MLKRTVPALSLSPLLLSACGGGLFTTVGPDYQAEPLPTGIGWHAPQTAQANPHLAHHGQQTDLIRWWERFNDPVLTQLLSSAEQQSASLADARVRIEQARANLVGADAALLPNLDGSMAAKRSSASFGGTPFDWDQYTVGLQSSWEIDLFGGLARQAQAASSQLEAKLAGWHDARVSVAAETANAYLAYRYCQSQLTIILADSESRRESARLVGIAGDNGLSPPAEVALAAASAADGNNALLKQQAQCERSIKSLAAMTGLEETELRTLLDGVTDRVAQLPVPPEFRIDAIPARVLLQRPDIAAAERDMAEASANIGVQRAKQFPKLSLSGNITPTLQSINGAALMLAQTWAIGPTLSLPLFDAGKRAADVSVAEVQYQAAETHFRAKVRTAVKEVEEALVRLDSAGQRLPQGQAAVSGYRGNFLSQQALYRNGLGNLLDVETARRNLLTAELALKELEQEHVSAWIALYRAVGGGWSANSETAGEPVDNDPGKHPSPNPIVTTQQLQASGGKS</sequence>
<evidence type="ECO:0000256" key="4">
    <source>
        <dbReference type="SAM" id="MobiDB-lite"/>
    </source>
</evidence>
<dbReference type="eggNOG" id="COG1538">
    <property type="taxonomic scope" value="Bacteria"/>
</dbReference>
<dbReference type="PROSITE" id="PS51257">
    <property type="entry name" value="PROKAR_LIPOPROTEIN"/>
    <property type="match status" value="1"/>
</dbReference>
<evidence type="ECO:0000256" key="3">
    <source>
        <dbReference type="SAM" id="Coils"/>
    </source>
</evidence>
<feature type="coiled-coil region" evidence="3">
    <location>
        <begin position="82"/>
        <end position="109"/>
    </location>
</feature>
<reference evidence="6" key="3">
    <citation type="submission" date="2011-05" db="EMBL/GenBank/DDBJ databases">
        <title>Complete sequence of Methylomonas methanica MC09.</title>
        <authorList>
            <consortium name="US DOE Joint Genome Institute"/>
            <person name="Lucas S."/>
            <person name="Han J."/>
            <person name="Lapidus A."/>
            <person name="Cheng J.-F."/>
            <person name="Goodwin L."/>
            <person name="Pitluck S."/>
            <person name="Peters L."/>
            <person name="Mikhailova N."/>
            <person name="Teshima H."/>
            <person name="Han C."/>
            <person name="Tapia R."/>
            <person name="Land M."/>
            <person name="Hauser L."/>
            <person name="Kyrpides N."/>
            <person name="Ivanova N."/>
            <person name="Pagani I."/>
            <person name="Stein L."/>
            <person name="Woyke T."/>
        </authorList>
    </citation>
    <scope>NUCLEOTIDE SEQUENCE [LARGE SCALE GENOMIC DNA]</scope>
    <source>
        <strain evidence="6">MC09</strain>
    </source>
</reference>
<dbReference type="Pfam" id="PF02321">
    <property type="entry name" value="OEP"/>
    <property type="match status" value="2"/>
</dbReference>
<comment type="similarity">
    <text evidence="1 2">Belongs to the outer membrane factor (OMF) (TC 1.B.17) family.</text>
</comment>
<keyword evidence="3" id="KW-0175">Coiled coil</keyword>
<keyword evidence="2" id="KW-0812">Transmembrane</keyword>
<dbReference type="PANTHER" id="PTHR30203:SF29">
    <property type="entry name" value="PROTEIN CYAE"/>
    <property type="match status" value="1"/>
</dbReference>
<dbReference type="Proteomes" id="UP000008888">
    <property type="component" value="Chromosome"/>
</dbReference>
<feature type="compositionally biased region" description="Polar residues" evidence="4">
    <location>
        <begin position="500"/>
        <end position="514"/>
    </location>
</feature>
<dbReference type="InterPro" id="IPR010131">
    <property type="entry name" value="MdtP/NodT-like"/>
</dbReference>
<name>F9ZYR8_METMM</name>
<evidence type="ECO:0000256" key="2">
    <source>
        <dbReference type="RuleBase" id="RU362097"/>
    </source>
</evidence>
<comment type="subcellular location">
    <subcellularLocation>
        <location evidence="2">Cell outer membrane</location>
        <topology evidence="2">Lipid-anchor</topology>
    </subcellularLocation>
</comment>
<dbReference type="NCBIfam" id="TIGR01845">
    <property type="entry name" value="outer_NodT"/>
    <property type="match status" value="1"/>
</dbReference>
<keyword evidence="2" id="KW-0732">Signal</keyword>
<evidence type="ECO:0000313" key="6">
    <source>
        <dbReference type="Proteomes" id="UP000008888"/>
    </source>
</evidence>
<dbReference type="EMBL" id="CP002738">
    <property type="protein sequence ID" value="AEF98614.1"/>
    <property type="molecule type" value="Genomic_DNA"/>
</dbReference>
<dbReference type="STRING" id="857087.Metme_0165"/>
<gene>
    <name evidence="5" type="ordered locus">Metme_0165</name>
</gene>
<evidence type="ECO:0000256" key="1">
    <source>
        <dbReference type="ARBA" id="ARBA00007613"/>
    </source>
</evidence>
<dbReference type="Gene3D" id="2.20.200.10">
    <property type="entry name" value="Outer membrane efflux proteins (OEP)"/>
    <property type="match status" value="1"/>
</dbReference>
<keyword evidence="2" id="KW-0472">Membrane</keyword>
<reference key="2">
    <citation type="submission" date="2011-05" db="EMBL/GenBank/DDBJ databases">
        <title>Complete genome sequence of the aerobic marine methanotroph Methylomonas methanica MC09.</title>
        <authorList>
            <person name="Boden R."/>
            <person name="Cunliffe M."/>
            <person name="Scanlan J."/>
            <person name="Moussard H."/>
            <person name="Kits K.D."/>
            <person name="Klotz M."/>
            <person name="Jetten M."/>
            <person name="Vuilleumier S."/>
            <person name="Han J."/>
            <person name="Peters L."/>
            <person name="Mikhailova N."/>
            <person name="Teshima H."/>
            <person name="Tapia R."/>
            <person name="Kyrpides N."/>
            <person name="Ivanova N."/>
            <person name="Pagani I."/>
            <person name="Cheng J.-F."/>
            <person name="Goodwin L."/>
            <person name="Han C."/>
            <person name="Hauser L."/>
            <person name="Land M."/>
            <person name="Lapidus A."/>
            <person name="Lucas S."/>
            <person name="Pitluck S."/>
            <person name="Woyke T."/>
            <person name="Stein L.Y."/>
            <person name="Murrell C."/>
        </authorList>
    </citation>
    <scope>NUCLEOTIDE SEQUENCE</scope>
    <source>
        <strain>MC09</strain>
    </source>
</reference>
<feature type="region of interest" description="Disordered" evidence="4">
    <location>
        <begin position="480"/>
        <end position="514"/>
    </location>
</feature>
<dbReference type="AlphaFoldDB" id="F9ZYR8"/>
<feature type="chain" id="PRO_5001438872" evidence="2">
    <location>
        <begin position="19"/>
        <end position="514"/>
    </location>
</feature>
<proteinExistence type="inferred from homology"/>
<keyword evidence="6" id="KW-1185">Reference proteome</keyword>
<accession>F9ZYR8</accession>
<keyword evidence="2 5" id="KW-0449">Lipoprotein</keyword>
<dbReference type="SUPFAM" id="SSF56954">
    <property type="entry name" value="Outer membrane efflux proteins (OEP)"/>
    <property type="match status" value="1"/>
</dbReference>